<evidence type="ECO:0000256" key="1">
    <source>
        <dbReference type="ARBA" id="ARBA00022729"/>
    </source>
</evidence>
<keyword evidence="1" id="KW-0732">Signal</keyword>
<protein>
    <recommendedName>
        <fullName evidence="3">Ig-like domain-containing protein</fullName>
    </recommendedName>
</protein>
<reference evidence="4" key="1">
    <citation type="submission" date="2017-05" db="UniProtKB">
        <authorList>
            <consortium name="EnsemblMetazoa"/>
        </authorList>
    </citation>
    <scope>IDENTIFICATION</scope>
</reference>
<evidence type="ECO:0000259" key="3">
    <source>
        <dbReference type="PROSITE" id="PS50835"/>
    </source>
</evidence>
<dbReference type="PROSITE" id="PS50835">
    <property type="entry name" value="IG_LIKE"/>
    <property type="match status" value="1"/>
</dbReference>
<dbReference type="Pfam" id="PF13927">
    <property type="entry name" value="Ig_3"/>
    <property type="match status" value="1"/>
</dbReference>
<dbReference type="GO" id="GO:0005886">
    <property type="term" value="C:plasma membrane"/>
    <property type="evidence" value="ECO:0007669"/>
    <property type="project" value="TreeGrafter"/>
</dbReference>
<dbReference type="SUPFAM" id="SSF48726">
    <property type="entry name" value="Immunoglobulin"/>
    <property type="match status" value="1"/>
</dbReference>
<dbReference type="CDD" id="cd00096">
    <property type="entry name" value="Ig"/>
    <property type="match status" value="1"/>
</dbReference>
<dbReference type="InterPro" id="IPR007110">
    <property type="entry name" value="Ig-like_dom"/>
</dbReference>
<sequence length="223" mass="25465">ANIPKVPVEVTYVLGQNLTLKCSGRSLYPMNAVWNASEILPSMKVQNLRATEGHYNTLNSTVNARISSETPLLFTLCCTIYTEIYIQPDNFTKVQSLFQKGIIFEKLIEFKPYITEHSYVKILHPSSITSNFSVIAINETERMYLWCSYTGFPQPTIIWYHNNTQLQSNSYLTITNPSVQQSAVIILQTRYERDKGTYTCEARNNVPNLINATQSHNIIVNIQ</sequence>
<name>A0A1X7URB3_AMPQE</name>
<evidence type="ECO:0000313" key="4">
    <source>
        <dbReference type="EnsemblMetazoa" id="Aqu2.1.30530_001"/>
    </source>
</evidence>
<dbReference type="EnsemblMetazoa" id="Aqu2.1.30530_001">
    <property type="protein sequence ID" value="Aqu2.1.30530_001"/>
    <property type="gene ID" value="Aqu2.1.30530"/>
</dbReference>
<dbReference type="PANTHER" id="PTHR45080">
    <property type="entry name" value="CONTACTIN 5"/>
    <property type="match status" value="1"/>
</dbReference>
<dbReference type="Gene3D" id="2.60.40.10">
    <property type="entry name" value="Immunoglobulins"/>
    <property type="match status" value="1"/>
</dbReference>
<dbReference type="GO" id="GO:0007156">
    <property type="term" value="P:homophilic cell adhesion via plasma membrane adhesion molecules"/>
    <property type="evidence" value="ECO:0007669"/>
    <property type="project" value="TreeGrafter"/>
</dbReference>
<organism evidence="4">
    <name type="scientific">Amphimedon queenslandica</name>
    <name type="common">Sponge</name>
    <dbReference type="NCBI Taxonomy" id="400682"/>
    <lineage>
        <taxon>Eukaryota</taxon>
        <taxon>Metazoa</taxon>
        <taxon>Porifera</taxon>
        <taxon>Demospongiae</taxon>
        <taxon>Heteroscleromorpha</taxon>
        <taxon>Haplosclerida</taxon>
        <taxon>Niphatidae</taxon>
        <taxon>Amphimedon</taxon>
    </lineage>
</organism>
<dbReference type="STRING" id="400682.A0A1X7URB3"/>
<dbReference type="PANTHER" id="PTHR45080:SF8">
    <property type="entry name" value="IG-LIKE DOMAIN-CONTAINING PROTEIN"/>
    <property type="match status" value="1"/>
</dbReference>
<keyword evidence="2" id="KW-1015">Disulfide bond</keyword>
<dbReference type="InterPro" id="IPR050958">
    <property type="entry name" value="Cell_Adh-Cytoskel_Orgn"/>
</dbReference>
<dbReference type="InParanoid" id="A0A1X7URB3"/>
<dbReference type="OrthoDB" id="6070751at2759"/>
<feature type="domain" description="Ig-like" evidence="3">
    <location>
        <begin position="125"/>
        <end position="219"/>
    </location>
</feature>
<accession>A0A1X7URB3</accession>
<evidence type="ECO:0000256" key="2">
    <source>
        <dbReference type="ARBA" id="ARBA00023157"/>
    </source>
</evidence>
<dbReference type="InterPro" id="IPR036179">
    <property type="entry name" value="Ig-like_dom_sf"/>
</dbReference>
<dbReference type="InterPro" id="IPR013783">
    <property type="entry name" value="Ig-like_fold"/>
</dbReference>
<dbReference type="InterPro" id="IPR003598">
    <property type="entry name" value="Ig_sub2"/>
</dbReference>
<proteinExistence type="predicted"/>
<dbReference type="AlphaFoldDB" id="A0A1X7URB3"/>
<dbReference type="SMART" id="SM00408">
    <property type="entry name" value="IGc2"/>
    <property type="match status" value="1"/>
</dbReference>